<evidence type="ECO:0000313" key="2">
    <source>
        <dbReference type="Proteomes" id="UP001589776"/>
    </source>
</evidence>
<dbReference type="EMBL" id="JBHLWN010000027">
    <property type="protein sequence ID" value="MFC0212270.1"/>
    <property type="molecule type" value="Genomic_DNA"/>
</dbReference>
<organism evidence="1 2">
    <name type="scientific">Paenibacillus chartarius</name>
    <dbReference type="NCBI Taxonomy" id="747481"/>
    <lineage>
        <taxon>Bacteria</taxon>
        <taxon>Bacillati</taxon>
        <taxon>Bacillota</taxon>
        <taxon>Bacilli</taxon>
        <taxon>Bacillales</taxon>
        <taxon>Paenibacillaceae</taxon>
        <taxon>Paenibacillus</taxon>
    </lineage>
</organism>
<reference evidence="1 2" key="1">
    <citation type="submission" date="2024-09" db="EMBL/GenBank/DDBJ databases">
        <authorList>
            <person name="Sun Q."/>
            <person name="Mori K."/>
        </authorList>
    </citation>
    <scope>NUCLEOTIDE SEQUENCE [LARGE SCALE GENOMIC DNA]</scope>
    <source>
        <strain evidence="1 2">CCM 7759</strain>
    </source>
</reference>
<dbReference type="Gene3D" id="3.10.129.10">
    <property type="entry name" value="Hotdog Thioesterase"/>
    <property type="match status" value="1"/>
</dbReference>
<sequence length="310" mass="34141">MSSIVGLESILSLIDVQPPYYALQNLFIDDHHAAYASIEVEQSLGKEAGPISSGEIGRHLAILGSCSVASLNPVKSKHYYLASKAVLRRNPAVRQGGTATRHKLYGVAAGKMISGKSAAASCYIQDHTGHILYYLEVMYHVVKEETFKRANRKFQMQNIFHDASPNPYKHLLPLRNIEKSIPLVKAELGMIEPAWCYGHFAELPVLPIARLMSQLIQTAGIHAAHLHGDDEITFQVLSGNAQADQLAFAGDHIQVQSELTYARDEIYWFDCKAVSNGSKVVGQVYVELKVMPAAALTSSAYEQDKLLLHS</sequence>
<protein>
    <submittedName>
        <fullName evidence="1">Uncharacterized protein</fullName>
    </submittedName>
</protein>
<accession>A0ABV6DHZ7</accession>
<gene>
    <name evidence="1" type="ORF">ACFFK0_07320</name>
</gene>
<dbReference type="InterPro" id="IPR029069">
    <property type="entry name" value="HotDog_dom_sf"/>
</dbReference>
<evidence type="ECO:0000313" key="1">
    <source>
        <dbReference type="EMBL" id="MFC0212270.1"/>
    </source>
</evidence>
<name>A0ABV6DHZ7_9BACL</name>
<keyword evidence="2" id="KW-1185">Reference proteome</keyword>
<proteinExistence type="predicted"/>
<comment type="caution">
    <text evidence="1">The sequence shown here is derived from an EMBL/GenBank/DDBJ whole genome shotgun (WGS) entry which is preliminary data.</text>
</comment>
<dbReference type="Proteomes" id="UP001589776">
    <property type="component" value="Unassembled WGS sequence"/>
</dbReference>
<dbReference type="SUPFAM" id="SSF54637">
    <property type="entry name" value="Thioesterase/thiol ester dehydrase-isomerase"/>
    <property type="match status" value="1"/>
</dbReference>
<dbReference type="RefSeq" id="WP_377469395.1">
    <property type="nucleotide sequence ID" value="NZ_JBHLWN010000027.1"/>
</dbReference>